<feature type="transmembrane region" description="Helical" evidence="8">
    <location>
        <begin position="174"/>
        <end position="192"/>
    </location>
</feature>
<evidence type="ECO:0000256" key="4">
    <source>
        <dbReference type="ARBA" id="ARBA00022475"/>
    </source>
</evidence>
<dbReference type="InterPro" id="IPR022357">
    <property type="entry name" value="MIP_CS"/>
</dbReference>
<dbReference type="SUPFAM" id="SSF81338">
    <property type="entry name" value="Aquaporin-like"/>
    <property type="match status" value="1"/>
</dbReference>
<dbReference type="GO" id="GO:0015250">
    <property type="term" value="F:water channel activity"/>
    <property type="evidence" value="ECO:0007669"/>
    <property type="project" value="TreeGrafter"/>
</dbReference>
<keyword evidence="3" id="KW-0813">Transport</keyword>
<dbReference type="EMBL" id="UINC01015261">
    <property type="protein sequence ID" value="SVA64403.1"/>
    <property type="molecule type" value="Genomic_DNA"/>
</dbReference>
<keyword evidence="6 8" id="KW-1133">Transmembrane helix</keyword>
<keyword evidence="4" id="KW-1003">Cell membrane</keyword>
<dbReference type="GO" id="GO:0005886">
    <property type="term" value="C:plasma membrane"/>
    <property type="evidence" value="ECO:0007669"/>
    <property type="project" value="UniProtKB-SubCell"/>
</dbReference>
<evidence type="ECO:0000256" key="3">
    <source>
        <dbReference type="ARBA" id="ARBA00022448"/>
    </source>
</evidence>
<sequence>MFEETNWKTVSAEMIGTFFLVFFGVTAFASSEDVFSGALTLGLTLMVLVHIFGPISGCHLNPAVTIGVMMSKKMNQDDGIGYMSAQTIGATLGFVLFKFLNPGTADSIMDGDIAILMAAAIGTMFFVMSLLSTQDPLAVGGTLFIVASTSFGTVNPSVDLGNMIALAIDGNPDWAMFGIIGSVIGAFLGWAVKDNALD</sequence>
<evidence type="ECO:0008006" key="10">
    <source>
        <dbReference type="Google" id="ProtNLM"/>
    </source>
</evidence>
<evidence type="ECO:0000256" key="6">
    <source>
        <dbReference type="ARBA" id="ARBA00022989"/>
    </source>
</evidence>
<keyword evidence="7 8" id="KW-0472">Membrane</keyword>
<proteinExistence type="inferred from homology"/>
<evidence type="ECO:0000256" key="1">
    <source>
        <dbReference type="ARBA" id="ARBA00004651"/>
    </source>
</evidence>
<evidence type="ECO:0000313" key="9">
    <source>
        <dbReference type="EMBL" id="SVA64403.1"/>
    </source>
</evidence>
<dbReference type="PROSITE" id="PS00221">
    <property type="entry name" value="MIP"/>
    <property type="match status" value="1"/>
</dbReference>
<evidence type="ECO:0000256" key="7">
    <source>
        <dbReference type="ARBA" id="ARBA00023136"/>
    </source>
</evidence>
<evidence type="ECO:0000256" key="8">
    <source>
        <dbReference type="SAM" id="Phobius"/>
    </source>
</evidence>
<accession>A0A381XJE2</accession>
<reference evidence="9" key="1">
    <citation type="submission" date="2018-05" db="EMBL/GenBank/DDBJ databases">
        <authorList>
            <person name="Lanie J.A."/>
            <person name="Ng W.-L."/>
            <person name="Kazmierczak K.M."/>
            <person name="Andrzejewski T.M."/>
            <person name="Davidsen T.M."/>
            <person name="Wayne K.J."/>
            <person name="Tettelin H."/>
            <person name="Glass J.I."/>
            <person name="Rusch D."/>
            <person name="Podicherti R."/>
            <person name="Tsui H.-C.T."/>
            <person name="Winkler M.E."/>
        </authorList>
    </citation>
    <scope>NUCLEOTIDE SEQUENCE</scope>
</reference>
<protein>
    <recommendedName>
        <fullName evidence="10">Major intrinsic protein</fullName>
    </recommendedName>
</protein>
<feature type="transmembrane region" description="Helical" evidence="8">
    <location>
        <begin position="12"/>
        <end position="29"/>
    </location>
</feature>
<gene>
    <name evidence="9" type="ORF">METZ01_LOCUS117257</name>
</gene>
<feature type="transmembrane region" description="Helical" evidence="8">
    <location>
        <begin position="113"/>
        <end position="130"/>
    </location>
</feature>
<dbReference type="AlphaFoldDB" id="A0A381XJE2"/>
<comment type="subcellular location">
    <subcellularLocation>
        <location evidence="1">Cell membrane</location>
        <topology evidence="1">Multi-pass membrane protein</topology>
    </subcellularLocation>
</comment>
<dbReference type="PRINTS" id="PR00783">
    <property type="entry name" value="MINTRINSICP"/>
</dbReference>
<dbReference type="PANTHER" id="PTHR19139">
    <property type="entry name" value="AQUAPORIN TRANSPORTER"/>
    <property type="match status" value="1"/>
</dbReference>
<evidence type="ECO:0000256" key="5">
    <source>
        <dbReference type="ARBA" id="ARBA00022692"/>
    </source>
</evidence>
<feature type="transmembrane region" description="Helical" evidence="8">
    <location>
        <begin position="35"/>
        <end position="58"/>
    </location>
</feature>
<organism evidence="9">
    <name type="scientific">marine metagenome</name>
    <dbReference type="NCBI Taxonomy" id="408172"/>
    <lineage>
        <taxon>unclassified sequences</taxon>
        <taxon>metagenomes</taxon>
        <taxon>ecological metagenomes</taxon>
    </lineage>
</organism>
<dbReference type="InterPro" id="IPR000425">
    <property type="entry name" value="MIP"/>
</dbReference>
<comment type="similarity">
    <text evidence="2">Belongs to the MIP/aquaporin (TC 1.A.8) family.</text>
</comment>
<dbReference type="PANTHER" id="PTHR19139:SF199">
    <property type="entry name" value="MIP17260P"/>
    <property type="match status" value="1"/>
</dbReference>
<dbReference type="InterPro" id="IPR034294">
    <property type="entry name" value="Aquaporin_transptr"/>
</dbReference>
<dbReference type="Gene3D" id="1.20.1080.10">
    <property type="entry name" value="Glycerol uptake facilitator protein"/>
    <property type="match status" value="1"/>
</dbReference>
<dbReference type="Pfam" id="PF00230">
    <property type="entry name" value="MIP"/>
    <property type="match status" value="1"/>
</dbReference>
<evidence type="ECO:0000256" key="2">
    <source>
        <dbReference type="ARBA" id="ARBA00006175"/>
    </source>
</evidence>
<name>A0A381XJE2_9ZZZZ</name>
<keyword evidence="5 8" id="KW-0812">Transmembrane</keyword>
<feature type="transmembrane region" description="Helical" evidence="8">
    <location>
        <begin position="137"/>
        <end position="154"/>
    </location>
</feature>
<dbReference type="InterPro" id="IPR023271">
    <property type="entry name" value="Aquaporin-like"/>
</dbReference>
<feature type="transmembrane region" description="Helical" evidence="8">
    <location>
        <begin position="79"/>
        <end position="101"/>
    </location>
</feature>